<dbReference type="Pfam" id="PF23598">
    <property type="entry name" value="LRR_14"/>
    <property type="match status" value="1"/>
</dbReference>
<dbReference type="Proteomes" id="UP000636709">
    <property type="component" value="Unassembled WGS sequence"/>
</dbReference>
<dbReference type="PANTHER" id="PTHR47186">
    <property type="entry name" value="LEUCINE-RICH REPEAT-CONTAINING PROTEIN 57"/>
    <property type="match status" value="1"/>
</dbReference>
<evidence type="ECO:0000313" key="4">
    <source>
        <dbReference type="EMBL" id="KAF8779109.1"/>
    </source>
</evidence>
<feature type="domain" description="Disease resistance R13L4/SHOC-2-like LRR" evidence="3">
    <location>
        <begin position="33"/>
        <end position="283"/>
    </location>
</feature>
<dbReference type="InterPro" id="IPR032675">
    <property type="entry name" value="LRR_dom_sf"/>
</dbReference>
<feature type="region of interest" description="Disordered" evidence="2">
    <location>
        <begin position="385"/>
        <end position="420"/>
    </location>
</feature>
<dbReference type="AlphaFoldDB" id="A0A835FVS8"/>
<dbReference type="PANTHER" id="PTHR47186:SF57">
    <property type="entry name" value="OS02G0478300 PROTEIN"/>
    <property type="match status" value="1"/>
</dbReference>
<proteinExistence type="predicted"/>
<name>A0A835FVS8_9POAL</name>
<gene>
    <name evidence="4" type="ORF">HU200_002782</name>
</gene>
<evidence type="ECO:0000259" key="3">
    <source>
        <dbReference type="Pfam" id="PF23598"/>
    </source>
</evidence>
<feature type="compositionally biased region" description="Low complexity" evidence="2">
    <location>
        <begin position="398"/>
        <end position="408"/>
    </location>
</feature>
<protein>
    <recommendedName>
        <fullName evidence="3">Disease resistance R13L4/SHOC-2-like LRR domain-containing protein</fullName>
    </recommendedName>
</protein>
<comment type="caution">
    <text evidence="4">The sequence shown here is derived from an EMBL/GenBank/DDBJ whole genome shotgun (WGS) entry which is preliminary data.</text>
</comment>
<keyword evidence="1" id="KW-0677">Repeat</keyword>
<dbReference type="Gene3D" id="3.80.10.10">
    <property type="entry name" value="Ribonuclease Inhibitor"/>
    <property type="match status" value="1"/>
</dbReference>
<evidence type="ECO:0000256" key="2">
    <source>
        <dbReference type="SAM" id="MobiDB-lite"/>
    </source>
</evidence>
<reference evidence="4" key="1">
    <citation type="submission" date="2020-07" db="EMBL/GenBank/DDBJ databases">
        <title>Genome sequence and genetic diversity analysis of an under-domesticated orphan crop, white fonio (Digitaria exilis).</title>
        <authorList>
            <person name="Bennetzen J.L."/>
            <person name="Chen S."/>
            <person name="Ma X."/>
            <person name="Wang X."/>
            <person name="Yssel A.E.J."/>
            <person name="Chaluvadi S.R."/>
            <person name="Johnson M."/>
            <person name="Gangashetty P."/>
            <person name="Hamidou F."/>
            <person name="Sanogo M.D."/>
            <person name="Zwaenepoel A."/>
            <person name="Wallace J."/>
            <person name="Van De Peer Y."/>
            <person name="Van Deynze A."/>
        </authorList>
    </citation>
    <scope>NUCLEOTIDE SEQUENCE</scope>
    <source>
        <tissue evidence="4">Leaves</tissue>
    </source>
</reference>
<dbReference type="InterPro" id="IPR055414">
    <property type="entry name" value="LRR_R13L4/SHOC2-like"/>
</dbReference>
<accession>A0A835FVS8</accession>
<sequence>MPIVLTPVFESEERNEIVAELHKAWSSCWSKSNGVRVPKGISKLKELQILEIVDIRRTNIKAIKELGELGQLQKLRVITYGATGKKCKTFWKVIQKLPFLRSLRVDAFLRSLFFYDMNDSGTQTRLGSVSSPPPQLRSLKLSGYIGKTPDWFRGLTQLVKISLYESELEEGKVIEILGKLPNLMLVCLGSRSYVGKEVVFHRGAFPCLRKLDLQYLDLRGMTFEEGSSPQMESIKIRSCEMKSGIIGVKHLPALKEISLGCYAKVASLGTLEEEVNAHRNHPVLRLREDRNDHDLGEVEGSYLQGTESACDHDQEDSQAIALATASEPGRSCTSTISILFRASYQLSCSMLTVLTPTIHNRWRPFLLLLLSLSLTPSAAAPFTSSCAKAKPERRAEAKAASNGASTAATPPPRSGVVAAT</sequence>
<dbReference type="OrthoDB" id="685068at2759"/>
<dbReference type="EMBL" id="JACEFO010000186">
    <property type="protein sequence ID" value="KAF8779109.1"/>
    <property type="molecule type" value="Genomic_DNA"/>
</dbReference>
<organism evidence="4 5">
    <name type="scientific">Digitaria exilis</name>
    <dbReference type="NCBI Taxonomy" id="1010633"/>
    <lineage>
        <taxon>Eukaryota</taxon>
        <taxon>Viridiplantae</taxon>
        <taxon>Streptophyta</taxon>
        <taxon>Embryophyta</taxon>
        <taxon>Tracheophyta</taxon>
        <taxon>Spermatophyta</taxon>
        <taxon>Magnoliopsida</taxon>
        <taxon>Liliopsida</taxon>
        <taxon>Poales</taxon>
        <taxon>Poaceae</taxon>
        <taxon>PACMAD clade</taxon>
        <taxon>Panicoideae</taxon>
        <taxon>Panicodae</taxon>
        <taxon>Paniceae</taxon>
        <taxon>Anthephorinae</taxon>
        <taxon>Digitaria</taxon>
    </lineage>
</organism>
<evidence type="ECO:0000313" key="5">
    <source>
        <dbReference type="Proteomes" id="UP000636709"/>
    </source>
</evidence>
<evidence type="ECO:0000256" key="1">
    <source>
        <dbReference type="ARBA" id="ARBA00022737"/>
    </source>
</evidence>
<dbReference type="SUPFAM" id="SSF52058">
    <property type="entry name" value="L domain-like"/>
    <property type="match status" value="1"/>
</dbReference>
<keyword evidence="5" id="KW-1185">Reference proteome</keyword>